<proteinExistence type="predicted"/>
<accession>A0A0F9G273</accession>
<feature type="transmembrane region" description="Helical" evidence="1">
    <location>
        <begin position="49"/>
        <end position="68"/>
    </location>
</feature>
<evidence type="ECO:0000256" key="1">
    <source>
        <dbReference type="SAM" id="Phobius"/>
    </source>
</evidence>
<comment type="caution">
    <text evidence="2">The sequence shown here is derived from an EMBL/GenBank/DDBJ whole genome shotgun (WGS) entry which is preliminary data.</text>
</comment>
<protein>
    <submittedName>
        <fullName evidence="2">Uncharacterized protein</fullName>
    </submittedName>
</protein>
<name>A0A0F9G273_9ZZZZ</name>
<sequence>MRGIDRKPLPSEIDNKKDVIFTEMGIDVKLPNSPLRILQEIEPIYKSPYFIILLFQILVFIVICVMVFK</sequence>
<dbReference type="EMBL" id="LAZR01019385">
    <property type="protein sequence ID" value="KKL92743.1"/>
    <property type="molecule type" value="Genomic_DNA"/>
</dbReference>
<dbReference type="AlphaFoldDB" id="A0A0F9G273"/>
<evidence type="ECO:0000313" key="2">
    <source>
        <dbReference type="EMBL" id="KKL92743.1"/>
    </source>
</evidence>
<organism evidence="2">
    <name type="scientific">marine sediment metagenome</name>
    <dbReference type="NCBI Taxonomy" id="412755"/>
    <lineage>
        <taxon>unclassified sequences</taxon>
        <taxon>metagenomes</taxon>
        <taxon>ecological metagenomes</taxon>
    </lineage>
</organism>
<keyword evidence="1" id="KW-0472">Membrane</keyword>
<gene>
    <name evidence="2" type="ORF">LCGC14_1881690</name>
</gene>
<keyword evidence="1" id="KW-0812">Transmembrane</keyword>
<reference evidence="2" key="1">
    <citation type="journal article" date="2015" name="Nature">
        <title>Complex archaea that bridge the gap between prokaryotes and eukaryotes.</title>
        <authorList>
            <person name="Spang A."/>
            <person name="Saw J.H."/>
            <person name="Jorgensen S.L."/>
            <person name="Zaremba-Niedzwiedzka K."/>
            <person name="Martijn J."/>
            <person name="Lind A.E."/>
            <person name="van Eijk R."/>
            <person name="Schleper C."/>
            <person name="Guy L."/>
            <person name="Ettema T.J."/>
        </authorList>
    </citation>
    <scope>NUCLEOTIDE SEQUENCE</scope>
</reference>
<keyword evidence="1" id="KW-1133">Transmembrane helix</keyword>